<accession>A0ACB6RV35</accession>
<evidence type="ECO:0000313" key="2">
    <source>
        <dbReference type="Proteomes" id="UP000799754"/>
    </source>
</evidence>
<sequence length="472" mass="54067">MASAKASLDTLPEELILTIMDFLDDIQPLLALNATTHRLHRLTLSRLYNRFPGRNSELFLRTISHSPQLAKYTKSTVWHQERKTVPRIDMLEKRHVVTRLNQLAVPHGTDLAEQFAKFGKSDDYWYMEVLLLFMPNLESVEVRESWLWDDHHYWFKSASPFFNPLCESRLKSATLYGPLRIENVVPLLTIPSLRRLKCSQVVVMRREGFKVFQWGVWPVERVLPEGASNLEHLALEESCIDLENLMPIMSGIKALKSFAYEHMPNDLADEASRVDHINSAALSSCLKTQRASLEYIRIRDTQQHEWSMTNFLFGPNANGEGGRNDRTDFPNLHTLDIGPLFSERFEHKSSLEEEVRALATESLPSLKTIRFMIDANFFTNIALENFLRAFAHTLASERPGMEVVELVGWDPMLGWFPDNLPALQEVYAHSGLRLGSVCGDILDIHGAEPLLINEDTEPDWVVVTDLRLSSRD</sequence>
<gene>
    <name evidence="1" type="ORF">BU25DRAFT_413343</name>
</gene>
<organism evidence="1 2">
    <name type="scientific">Macroventuria anomochaeta</name>
    <dbReference type="NCBI Taxonomy" id="301207"/>
    <lineage>
        <taxon>Eukaryota</taxon>
        <taxon>Fungi</taxon>
        <taxon>Dikarya</taxon>
        <taxon>Ascomycota</taxon>
        <taxon>Pezizomycotina</taxon>
        <taxon>Dothideomycetes</taxon>
        <taxon>Pleosporomycetidae</taxon>
        <taxon>Pleosporales</taxon>
        <taxon>Pleosporineae</taxon>
        <taxon>Didymellaceae</taxon>
        <taxon>Macroventuria</taxon>
    </lineage>
</organism>
<dbReference type="EMBL" id="MU006729">
    <property type="protein sequence ID" value="KAF2624804.1"/>
    <property type="molecule type" value="Genomic_DNA"/>
</dbReference>
<evidence type="ECO:0000313" key="1">
    <source>
        <dbReference type="EMBL" id="KAF2624804.1"/>
    </source>
</evidence>
<comment type="caution">
    <text evidence="1">The sequence shown here is derived from an EMBL/GenBank/DDBJ whole genome shotgun (WGS) entry which is preliminary data.</text>
</comment>
<protein>
    <submittedName>
        <fullName evidence="1">Uncharacterized protein</fullName>
    </submittedName>
</protein>
<keyword evidence="2" id="KW-1185">Reference proteome</keyword>
<proteinExistence type="predicted"/>
<dbReference type="Proteomes" id="UP000799754">
    <property type="component" value="Unassembled WGS sequence"/>
</dbReference>
<name>A0ACB6RV35_9PLEO</name>
<reference evidence="1" key="1">
    <citation type="journal article" date="2020" name="Stud. Mycol.">
        <title>101 Dothideomycetes genomes: a test case for predicting lifestyles and emergence of pathogens.</title>
        <authorList>
            <person name="Haridas S."/>
            <person name="Albert R."/>
            <person name="Binder M."/>
            <person name="Bloem J."/>
            <person name="Labutti K."/>
            <person name="Salamov A."/>
            <person name="Andreopoulos B."/>
            <person name="Baker S."/>
            <person name="Barry K."/>
            <person name="Bills G."/>
            <person name="Bluhm B."/>
            <person name="Cannon C."/>
            <person name="Castanera R."/>
            <person name="Culley D."/>
            <person name="Daum C."/>
            <person name="Ezra D."/>
            <person name="Gonzalez J."/>
            <person name="Henrissat B."/>
            <person name="Kuo A."/>
            <person name="Liang C."/>
            <person name="Lipzen A."/>
            <person name="Lutzoni F."/>
            <person name="Magnuson J."/>
            <person name="Mondo S."/>
            <person name="Nolan M."/>
            <person name="Ohm R."/>
            <person name="Pangilinan J."/>
            <person name="Park H.-J."/>
            <person name="Ramirez L."/>
            <person name="Alfaro M."/>
            <person name="Sun H."/>
            <person name="Tritt A."/>
            <person name="Yoshinaga Y."/>
            <person name="Zwiers L.-H."/>
            <person name="Turgeon B."/>
            <person name="Goodwin S."/>
            <person name="Spatafora J."/>
            <person name="Crous P."/>
            <person name="Grigoriev I."/>
        </authorList>
    </citation>
    <scope>NUCLEOTIDE SEQUENCE</scope>
    <source>
        <strain evidence="1">CBS 525.71</strain>
    </source>
</reference>